<proteinExistence type="predicted"/>
<dbReference type="InterPro" id="IPR038666">
    <property type="entry name" value="SSP1_head-tail_sf"/>
</dbReference>
<reference evidence="1 2" key="1">
    <citation type="journal article" date="2017" name="Genome Announc.">
        <title>Draft Genome Sequence of a Sporulating and Motile Strain of Lachnotalea glycerini Isolated from Water in Quebec City, Canada.</title>
        <authorList>
            <person name="Maheux A.F."/>
            <person name="Boudreau D.K."/>
            <person name="Berube E."/>
            <person name="Boissinot M."/>
            <person name="Raymond F."/>
            <person name="Brodeur S."/>
            <person name="Corbeil J."/>
            <person name="Isabel S."/>
            <person name="Omar R.F."/>
            <person name="Bergeron M.G."/>
        </authorList>
    </citation>
    <scope>NUCLEOTIDE SEQUENCE [LARGE SCALE GENOMIC DNA]</scope>
    <source>
        <strain evidence="1 2">CCRI-19302</strain>
    </source>
</reference>
<dbReference type="Pfam" id="PF05521">
    <property type="entry name" value="Phage_HCP"/>
    <property type="match status" value="1"/>
</dbReference>
<dbReference type="EMBL" id="NOKA02000024">
    <property type="protein sequence ID" value="RDY30994.1"/>
    <property type="molecule type" value="Genomic_DNA"/>
</dbReference>
<dbReference type="NCBIfam" id="TIGR01563">
    <property type="entry name" value="gp16_SPP1"/>
    <property type="match status" value="1"/>
</dbReference>
<protein>
    <submittedName>
        <fullName evidence="1">Head-tail adaptor protein</fullName>
    </submittedName>
</protein>
<organism evidence="1 2">
    <name type="scientific">Lachnotalea glycerini</name>
    <dbReference type="NCBI Taxonomy" id="1763509"/>
    <lineage>
        <taxon>Bacteria</taxon>
        <taxon>Bacillati</taxon>
        <taxon>Bacillota</taxon>
        <taxon>Clostridia</taxon>
        <taxon>Lachnospirales</taxon>
        <taxon>Lachnospiraceae</taxon>
        <taxon>Lachnotalea</taxon>
    </lineage>
</organism>
<dbReference type="OrthoDB" id="9811106at2"/>
<comment type="caution">
    <text evidence="1">The sequence shown here is derived from an EMBL/GenBank/DDBJ whole genome shotgun (WGS) entry which is preliminary data.</text>
</comment>
<name>A0A371JDZ5_9FIRM</name>
<dbReference type="Proteomes" id="UP000216411">
    <property type="component" value="Unassembled WGS sequence"/>
</dbReference>
<evidence type="ECO:0000313" key="2">
    <source>
        <dbReference type="Proteomes" id="UP000216411"/>
    </source>
</evidence>
<gene>
    <name evidence="1" type="ORF">CG710_012020</name>
</gene>
<accession>A0A371JDZ5</accession>
<sequence length="110" mass="13245">MKIGQWRERILIQKNNITKDKTGNQKNVWVDFYSCHAYVNNLSGREYWEAAQVNQEASLYFIVRYCRELGSMNSTLYRIVFKGEVYNITFVDFMQYQKKTIKLRAEKVKR</sequence>
<dbReference type="Gene3D" id="2.40.10.270">
    <property type="entry name" value="Bacteriophage SPP1 head-tail adaptor protein"/>
    <property type="match status" value="1"/>
</dbReference>
<dbReference type="AlphaFoldDB" id="A0A371JDZ5"/>
<keyword evidence="2" id="KW-1185">Reference proteome</keyword>
<evidence type="ECO:0000313" key="1">
    <source>
        <dbReference type="EMBL" id="RDY30994.1"/>
    </source>
</evidence>
<dbReference type="InterPro" id="IPR008767">
    <property type="entry name" value="Phage_SPP1_head-tail_adaptor"/>
</dbReference>
<dbReference type="RefSeq" id="WP_094376021.1">
    <property type="nucleotide sequence ID" value="NZ_NOKA02000024.1"/>
</dbReference>